<dbReference type="GO" id="GO:0003723">
    <property type="term" value="F:RNA binding"/>
    <property type="evidence" value="ECO:0007669"/>
    <property type="project" value="UniProtKB-KW"/>
</dbReference>
<evidence type="ECO:0000313" key="9">
    <source>
        <dbReference type="Proteomes" id="UP000005426"/>
    </source>
</evidence>
<dbReference type="InterPro" id="IPR007855">
    <property type="entry name" value="RDRP"/>
</dbReference>
<dbReference type="Gene3D" id="3.40.50.300">
    <property type="entry name" value="P-loop containing nucleotide triphosphate hydrolases"/>
    <property type="match status" value="2"/>
</dbReference>
<dbReference type="OrthoDB" id="6513042at2759"/>
<feature type="region of interest" description="Disordered" evidence="6">
    <location>
        <begin position="838"/>
        <end position="859"/>
    </location>
</feature>
<dbReference type="InterPro" id="IPR047187">
    <property type="entry name" value="SF1_C_Upf1"/>
</dbReference>
<dbReference type="CDD" id="cd18808">
    <property type="entry name" value="SF1_C_Upf1"/>
    <property type="match status" value="1"/>
</dbReference>
<keyword evidence="2" id="KW-0547">Nucleotide-binding</keyword>
<evidence type="ECO:0000313" key="8">
    <source>
        <dbReference type="EMBL" id="EHK43300.1"/>
    </source>
</evidence>
<comment type="caution">
    <text evidence="8">The sequence shown here is derived from an EMBL/GenBank/DDBJ whole genome shotgun (WGS) entry which is preliminary data.</text>
</comment>
<dbReference type="Pfam" id="PF05183">
    <property type="entry name" value="RdRP"/>
    <property type="match status" value="1"/>
</dbReference>
<evidence type="ECO:0000256" key="1">
    <source>
        <dbReference type="ARBA" id="ARBA00007913"/>
    </source>
</evidence>
<protein>
    <recommendedName>
        <fullName evidence="7">AAA+ ATPase domain-containing protein</fullName>
    </recommendedName>
</protein>
<dbReference type="STRING" id="452589.G9P1B2"/>
<dbReference type="SMART" id="SM00382">
    <property type="entry name" value="AAA"/>
    <property type="match status" value="1"/>
</dbReference>
<keyword evidence="5" id="KW-0067">ATP-binding</keyword>
<reference evidence="8 9" key="1">
    <citation type="journal article" date="2011" name="Genome Biol.">
        <title>Comparative genome sequence analysis underscores mycoparasitism as the ancestral life style of Trichoderma.</title>
        <authorList>
            <person name="Kubicek C.P."/>
            <person name="Herrera-Estrella A."/>
            <person name="Seidl-Seiboth V."/>
            <person name="Martinez D.A."/>
            <person name="Druzhinina I.S."/>
            <person name="Thon M."/>
            <person name="Zeilinger S."/>
            <person name="Casas-Flores S."/>
            <person name="Horwitz B.A."/>
            <person name="Mukherjee P.K."/>
            <person name="Mukherjee M."/>
            <person name="Kredics L."/>
            <person name="Alcaraz L.D."/>
            <person name="Aerts A."/>
            <person name="Antal Z."/>
            <person name="Atanasova L."/>
            <person name="Cervantes-Badillo M.G."/>
            <person name="Challacombe J."/>
            <person name="Chertkov O."/>
            <person name="McCluskey K."/>
            <person name="Coulpier F."/>
            <person name="Deshpande N."/>
            <person name="von Doehren H."/>
            <person name="Ebbole D.J."/>
            <person name="Esquivel-Naranjo E.U."/>
            <person name="Fekete E."/>
            <person name="Flipphi M."/>
            <person name="Glaser F."/>
            <person name="Gomez-Rodriguez E.Y."/>
            <person name="Gruber S."/>
            <person name="Han C."/>
            <person name="Henrissat B."/>
            <person name="Hermosa R."/>
            <person name="Hernandez-Onate M."/>
            <person name="Karaffa L."/>
            <person name="Kosti I."/>
            <person name="Le Crom S."/>
            <person name="Lindquist E."/>
            <person name="Lucas S."/>
            <person name="Luebeck M."/>
            <person name="Luebeck P.S."/>
            <person name="Margeot A."/>
            <person name="Metz B."/>
            <person name="Misra M."/>
            <person name="Nevalainen H."/>
            <person name="Omann M."/>
            <person name="Packer N."/>
            <person name="Perrone G."/>
            <person name="Uresti-Rivera E.E."/>
            <person name="Salamov A."/>
            <person name="Schmoll M."/>
            <person name="Seiboth B."/>
            <person name="Shapiro H."/>
            <person name="Sukno S."/>
            <person name="Tamayo-Ramos J.A."/>
            <person name="Tisch D."/>
            <person name="Wiest A."/>
            <person name="Wilkinson H.H."/>
            <person name="Zhang M."/>
            <person name="Coutinho P.M."/>
            <person name="Kenerley C.M."/>
            <person name="Monte E."/>
            <person name="Baker S.E."/>
            <person name="Grigoriev I.V."/>
        </authorList>
    </citation>
    <scope>NUCLEOTIDE SEQUENCE [LARGE SCALE GENOMIC DNA]</scope>
    <source>
        <strain evidence="9">ATCC 20476 / IMI 206040</strain>
    </source>
</reference>
<dbReference type="KEGG" id="tatv:25780386"/>
<evidence type="ECO:0000256" key="4">
    <source>
        <dbReference type="ARBA" id="ARBA00022806"/>
    </source>
</evidence>
<dbReference type="GO" id="GO:0003968">
    <property type="term" value="F:RNA-directed RNA polymerase activity"/>
    <property type="evidence" value="ECO:0007669"/>
    <property type="project" value="UniProtKB-KW"/>
</dbReference>
<dbReference type="GO" id="GO:0005694">
    <property type="term" value="C:chromosome"/>
    <property type="evidence" value="ECO:0007669"/>
    <property type="project" value="UniProtKB-ARBA"/>
</dbReference>
<feature type="domain" description="AAA+ ATPase" evidence="7">
    <location>
        <begin position="1327"/>
        <end position="1470"/>
    </location>
</feature>
<dbReference type="PANTHER" id="PTHR23079:SF55">
    <property type="entry name" value="RNA-DIRECTED RNA POLYMERASE"/>
    <property type="match status" value="1"/>
</dbReference>
<dbReference type="GO" id="GO:0005524">
    <property type="term" value="F:ATP binding"/>
    <property type="evidence" value="ECO:0007669"/>
    <property type="project" value="UniProtKB-KW"/>
</dbReference>
<dbReference type="InterPro" id="IPR003593">
    <property type="entry name" value="AAA+_ATPase"/>
</dbReference>
<dbReference type="HOGENOM" id="CLU_002184_0_0_1"/>
<sequence length="1759" mass="196663">MPPASASPKSFEHVLLDNISLDDQKWEFNVPRLPTADSANKLNYIKMVSLSTKDSRHRLELRYGPVDMNRAIQDVSLDKYLVVSLAEFRSIKNPNSPSTVEGDTSKVIQPTTYRECSEYAVKFLRTGISIQGVHYNFYGHSNSQLKSRTCYFLAAPKEQISKKIEGLGDFTKMKTVAKKAKRIGLLFSVARAAMKVDPKKVEDIPDIEVGDYVFTDGCGLIAPALAKELSRRTRIIFRNMRYTPSVFQLRYRGYKGVVTLDPTMAKGGTWLKMRKSMKKFSGGDDLSFSVVEYSKPYVFGHLNDEVIVLLDALGVDRKILLRKQQEHFNFLAEAYQDPRAAFRVLCHLDRPDLAERVIIDSLDSVRPSINRLINAEYDKMLNKRDEQKCRILIPKSRLLFGVCDAWGVLKPGQCAVKVTMDVDGLPYALKGTKVLVTRNPCLHPGDLQKLDVVERPELAHLVDCIVFPTTGRRPAADMMSGGDLDGDTFFVTWDPDIIPSTISQAAHYPGVREPLRFAPITDDDRLLYFAKYTNASLGRVKNLYLRWARATNAMRPECQELNRLFSQCVDGNRIKDSQLDKFAKPPEPDAEAPPFVLDELHDAAKNIIARQKLEARSRTDSLEGYTLDAIQLLLCRDDIAISEAELIRMAVRWCRKTNTPFYHLLHMFDLNSLKSEDKAWVLAQMPTYVDAPSFVLNALCSSSLLTEAELKHFHLDYPGMHWKRVYTTEQDRPATFMEATCRNLELFHKKMIIFRPNERLTVAMYVPQKITPADDFVVGSKVRLFAFPHSQGRETQSRLSLPTKKEYRLYCDPTTLQLFEGRRGNTWIYIGRGGSNDSTYRNAPTEKDRRKARQDSVDNGTNFDFRASIALDKFSKNLQGHIGRLHRQGISDAEIYIISNRDFSSMRSLDLWEDYIDTEQTLPLFPHEPKEYDVPKLQDVDWSLGAQPPLVVEVVKRGNISALQDVLDASTLRQLFLWLVEQEQRGLLIRCFDHLITSIRSDKVMAPADTLRTMVEFTETMPYVSATFANLGSWKDLPEALDTILQNESYILLRSIILSEAEFGDLILVPFHTILENVEFLTLRSFSDLFELIALTVHSPSTALDLLLEGLDQQSSRLLTGRPAITQHFVHNVIGIAVEHIGAVKEEAKARDELLSIQIISDDEKTSKGGYGTRVQVSFRIDAPGGSPLANTHVRLVAASPPSSSILDETYSMDGLVVESRSGMAKINCLHPPPSYAEKCSWILEECGLFVTAKTMLDAVRELGISEDGCCGVIDQIMGIQPQHVVNPRAAHEGRADTDTLMPGLTLSEADASLNTSQRSAVEAAQRNKLVCLWGPPGTGKTQTIVAIIRRLQQDAKTERILVTAPTHNAVDNVMRRYLTRISKEGLAPNSPETAPLRVSTEVRKVGEDLRKYTCDALAGQEIHSSHAAQRQAKQRVKAATIIFTTCIGAGLGLLRGQMFDTVIVDEASQQTEPASLVPLVKGCEKAILVGDHVQLRPTVQEFSPALGFDVSLFERLYTRQGTTPGMAKIMLDTQYRMHPSICGFISKEFYEKRLLSGLKDSDRPMSPSAFPWPASSTTTISSSSASRMLFVECSGREDLGHKSKSNKEQADVCLSICKLLRSAPAAPASSAENHINGAKPADVMNNDTTTSIAVLTPYSRQSEILKKLLSAIPNAEVSSIDGFQGREADIVIFVTVRCNESREIGFLKDLRRMNVALTRAKLGLIIVGNRATLTGGSEEEESTGVWRRLMGQLSNVAL</sequence>
<keyword evidence="3" id="KW-0378">Hydrolase</keyword>
<dbReference type="InterPro" id="IPR027417">
    <property type="entry name" value="P-loop_NTPase"/>
</dbReference>
<gene>
    <name evidence="8" type="ORF">TRIATDRAFT_294361</name>
</gene>
<dbReference type="eggNOG" id="KOG1802">
    <property type="taxonomic scope" value="Eukaryota"/>
</dbReference>
<dbReference type="GO" id="GO:0031380">
    <property type="term" value="C:nuclear RNA-directed RNA polymerase complex"/>
    <property type="evidence" value="ECO:0007669"/>
    <property type="project" value="TreeGrafter"/>
</dbReference>
<evidence type="ECO:0000256" key="6">
    <source>
        <dbReference type="SAM" id="MobiDB-lite"/>
    </source>
</evidence>
<comment type="similarity">
    <text evidence="1">Belongs to the DNA2/NAM7 helicase family.</text>
</comment>
<dbReference type="PANTHER" id="PTHR23079">
    <property type="entry name" value="RNA-DEPENDENT RNA POLYMERASE"/>
    <property type="match status" value="1"/>
</dbReference>
<dbReference type="GeneID" id="25780386"/>
<evidence type="ECO:0000256" key="5">
    <source>
        <dbReference type="ARBA" id="ARBA00022840"/>
    </source>
</evidence>
<evidence type="ECO:0000256" key="3">
    <source>
        <dbReference type="ARBA" id="ARBA00022801"/>
    </source>
</evidence>
<dbReference type="OMA" id="YVISNRD"/>
<evidence type="ECO:0000259" key="7">
    <source>
        <dbReference type="SMART" id="SM00382"/>
    </source>
</evidence>
<dbReference type="InterPro" id="IPR014016">
    <property type="entry name" value="UvrD-like_ATP-bd"/>
</dbReference>
<dbReference type="EMBL" id="ABDG02000026">
    <property type="protein sequence ID" value="EHK43300.1"/>
    <property type="molecule type" value="Genomic_DNA"/>
</dbReference>
<dbReference type="eggNOG" id="KOG0988">
    <property type="taxonomic scope" value="Eukaryota"/>
</dbReference>
<keyword evidence="4" id="KW-0347">Helicase</keyword>
<dbReference type="SUPFAM" id="SSF52540">
    <property type="entry name" value="P-loop containing nucleoside triphosphate hydrolases"/>
    <property type="match status" value="1"/>
</dbReference>
<dbReference type="GO" id="GO:0030422">
    <property type="term" value="P:siRNA processing"/>
    <property type="evidence" value="ECO:0007669"/>
    <property type="project" value="TreeGrafter"/>
</dbReference>
<dbReference type="GO" id="GO:0004386">
    <property type="term" value="F:helicase activity"/>
    <property type="evidence" value="ECO:0007669"/>
    <property type="project" value="UniProtKB-KW"/>
</dbReference>
<dbReference type="GO" id="GO:0016787">
    <property type="term" value="F:hydrolase activity"/>
    <property type="evidence" value="ECO:0007669"/>
    <property type="project" value="UniProtKB-KW"/>
</dbReference>
<accession>G9P1B2</accession>
<dbReference type="InterPro" id="IPR041679">
    <property type="entry name" value="DNA2/NAM7-like_C"/>
</dbReference>
<feature type="compositionally biased region" description="Basic and acidic residues" evidence="6">
    <location>
        <begin position="844"/>
        <end position="856"/>
    </location>
</feature>
<name>G9P1B2_HYPAI</name>
<dbReference type="Proteomes" id="UP000005426">
    <property type="component" value="Unassembled WGS sequence"/>
</dbReference>
<organism evidence="8 9">
    <name type="scientific">Hypocrea atroviridis (strain ATCC 20476 / IMI 206040)</name>
    <name type="common">Trichoderma atroviride</name>
    <dbReference type="NCBI Taxonomy" id="452589"/>
    <lineage>
        <taxon>Eukaryota</taxon>
        <taxon>Fungi</taxon>
        <taxon>Dikarya</taxon>
        <taxon>Ascomycota</taxon>
        <taxon>Pezizomycotina</taxon>
        <taxon>Sordariomycetes</taxon>
        <taxon>Hypocreomycetidae</taxon>
        <taxon>Hypocreales</taxon>
        <taxon>Hypocreaceae</taxon>
        <taxon>Trichoderma</taxon>
    </lineage>
</organism>
<keyword evidence="9" id="KW-1185">Reference proteome</keyword>
<dbReference type="FunFam" id="3.40.50.300:FF:000326">
    <property type="entry name" value="P-loop containing nucleoside triphosphate hydrolase"/>
    <property type="match status" value="1"/>
</dbReference>
<dbReference type="InterPro" id="IPR041677">
    <property type="entry name" value="DNA2/NAM7_AAA_11"/>
</dbReference>
<proteinExistence type="inferred from homology"/>
<dbReference type="Pfam" id="PF13086">
    <property type="entry name" value="AAA_11"/>
    <property type="match status" value="1"/>
</dbReference>
<dbReference type="Pfam" id="PF13087">
    <property type="entry name" value="AAA_12"/>
    <property type="match status" value="1"/>
</dbReference>
<dbReference type="InterPro" id="IPR057596">
    <property type="entry name" value="RDRP_core"/>
</dbReference>
<evidence type="ECO:0000256" key="2">
    <source>
        <dbReference type="ARBA" id="ARBA00022741"/>
    </source>
</evidence>
<dbReference type="Pfam" id="PF00580">
    <property type="entry name" value="UvrD-helicase"/>
    <property type="match status" value="1"/>
</dbReference>